<proteinExistence type="predicted"/>
<reference evidence="3" key="1">
    <citation type="journal article" date="2018" name="Nat. Plants">
        <title>Whole-genome landscape of Medicago truncatula symbiotic genes.</title>
        <authorList>
            <person name="Pecrix Y."/>
            <person name="Staton S.E."/>
            <person name="Sallet E."/>
            <person name="Lelandais-Briere C."/>
            <person name="Moreau S."/>
            <person name="Carrere S."/>
            <person name="Blein T."/>
            <person name="Jardinaud M.F."/>
            <person name="Latrasse D."/>
            <person name="Zouine M."/>
            <person name="Zahm M."/>
            <person name="Kreplak J."/>
            <person name="Mayjonade B."/>
            <person name="Satge C."/>
            <person name="Perez M."/>
            <person name="Cauet S."/>
            <person name="Marande W."/>
            <person name="Chantry-Darmon C."/>
            <person name="Lopez-Roques C."/>
            <person name="Bouchez O."/>
            <person name="Berard A."/>
            <person name="Debelle F."/>
            <person name="Munos S."/>
            <person name="Bendahmane A."/>
            <person name="Berges H."/>
            <person name="Niebel A."/>
            <person name="Buitink J."/>
            <person name="Frugier F."/>
            <person name="Benhamed M."/>
            <person name="Crespi M."/>
            <person name="Gouzy J."/>
            <person name="Gamas P."/>
        </authorList>
    </citation>
    <scope>NUCLEOTIDE SEQUENCE [LARGE SCALE GENOMIC DNA]</scope>
    <source>
        <strain evidence="3">cv. Jemalong A17</strain>
    </source>
</reference>
<evidence type="ECO:0000313" key="2">
    <source>
        <dbReference type="EMBL" id="RHN70600.1"/>
    </source>
</evidence>
<comment type="caution">
    <text evidence="2">The sequence shown here is derived from an EMBL/GenBank/DDBJ whole genome shotgun (WGS) entry which is preliminary data.</text>
</comment>
<evidence type="ECO:0000313" key="3">
    <source>
        <dbReference type="Proteomes" id="UP000265566"/>
    </source>
</evidence>
<dbReference type="GO" id="GO:0004523">
    <property type="term" value="F:RNA-DNA hybrid ribonuclease activity"/>
    <property type="evidence" value="ECO:0007669"/>
    <property type="project" value="InterPro"/>
</dbReference>
<dbReference type="Gramene" id="rna19199">
    <property type="protein sequence ID" value="RHN70600.1"/>
    <property type="gene ID" value="gene19199"/>
</dbReference>
<gene>
    <name evidence="2" type="ORF">MtrunA17_Chr3g0137291</name>
</gene>
<protein>
    <submittedName>
        <fullName evidence="2">Putative ribonuclease H domain-containing protein</fullName>
    </submittedName>
</protein>
<sequence>MPELWGVFEGLKLAHSRGYRKVELRIDSSSVVSSISSDQGGSVVDRTLHHNIQRLID</sequence>
<dbReference type="EMBL" id="PSQE01000003">
    <property type="protein sequence ID" value="RHN70600.1"/>
    <property type="molecule type" value="Genomic_DNA"/>
</dbReference>
<dbReference type="Proteomes" id="UP000265566">
    <property type="component" value="Chromosome 3"/>
</dbReference>
<evidence type="ECO:0000259" key="1">
    <source>
        <dbReference type="Pfam" id="PF13456"/>
    </source>
</evidence>
<dbReference type="InterPro" id="IPR002156">
    <property type="entry name" value="RNaseH_domain"/>
</dbReference>
<feature type="domain" description="RNase H type-1" evidence="1">
    <location>
        <begin position="3"/>
        <end position="55"/>
    </location>
</feature>
<name>A0A396IYK1_MEDTR</name>
<dbReference type="Pfam" id="PF13456">
    <property type="entry name" value="RVT_3"/>
    <property type="match status" value="1"/>
</dbReference>
<dbReference type="GO" id="GO:0003676">
    <property type="term" value="F:nucleic acid binding"/>
    <property type="evidence" value="ECO:0007669"/>
    <property type="project" value="InterPro"/>
</dbReference>
<organism evidence="2 3">
    <name type="scientific">Medicago truncatula</name>
    <name type="common">Barrel medic</name>
    <name type="synonym">Medicago tribuloides</name>
    <dbReference type="NCBI Taxonomy" id="3880"/>
    <lineage>
        <taxon>Eukaryota</taxon>
        <taxon>Viridiplantae</taxon>
        <taxon>Streptophyta</taxon>
        <taxon>Embryophyta</taxon>
        <taxon>Tracheophyta</taxon>
        <taxon>Spermatophyta</taxon>
        <taxon>Magnoliopsida</taxon>
        <taxon>eudicotyledons</taxon>
        <taxon>Gunneridae</taxon>
        <taxon>Pentapetalae</taxon>
        <taxon>rosids</taxon>
        <taxon>fabids</taxon>
        <taxon>Fabales</taxon>
        <taxon>Fabaceae</taxon>
        <taxon>Papilionoideae</taxon>
        <taxon>50 kb inversion clade</taxon>
        <taxon>NPAAA clade</taxon>
        <taxon>Hologalegina</taxon>
        <taxon>IRL clade</taxon>
        <taxon>Trifolieae</taxon>
        <taxon>Medicago</taxon>
    </lineage>
</organism>
<dbReference type="AlphaFoldDB" id="A0A396IYK1"/>
<accession>A0A396IYK1</accession>